<organism evidence="1 2">
    <name type="scientific">Schizothecium vesticola</name>
    <dbReference type="NCBI Taxonomy" id="314040"/>
    <lineage>
        <taxon>Eukaryota</taxon>
        <taxon>Fungi</taxon>
        <taxon>Dikarya</taxon>
        <taxon>Ascomycota</taxon>
        <taxon>Pezizomycotina</taxon>
        <taxon>Sordariomycetes</taxon>
        <taxon>Sordariomycetidae</taxon>
        <taxon>Sordariales</taxon>
        <taxon>Schizotheciaceae</taxon>
        <taxon>Schizothecium</taxon>
    </lineage>
</organism>
<dbReference type="Proteomes" id="UP001172155">
    <property type="component" value="Unassembled WGS sequence"/>
</dbReference>
<accession>A0AA40EHS2</accession>
<sequence>MLLAPQILRPLHPRPLASKASYALWASTSGFQHRWDGVDPEECNHGWFLEVFFPTAGRMSGDITSDERDDSEITRDRLLISTRGENLARKRTARSAALPGGSTVLRDRVKVQGKKNLVVSRSAQDFTMHRGTVVQERKDAESIIKGAATLFTNRTSGCYSCRYMKPVNLVPGESTTDVTSLLVCLDDLAGLEAPWLATWVKKRLNVEEFYEVMMVRREQQMFEYIACHGEAGMLVTYLEERRAYLAM</sequence>
<gene>
    <name evidence="1" type="ORF">B0T18DRAFT_394949</name>
</gene>
<keyword evidence="2" id="KW-1185">Reference proteome</keyword>
<name>A0AA40EHS2_9PEZI</name>
<proteinExistence type="predicted"/>
<evidence type="ECO:0000313" key="1">
    <source>
        <dbReference type="EMBL" id="KAK0738711.1"/>
    </source>
</evidence>
<dbReference type="EMBL" id="JAUKUD010000007">
    <property type="protein sequence ID" value="KAK0738711.1"/>
    <property type="molecule type" value="Genomic_DNA"/>
</dbReference>
<reference evidence="1" key="1">
    <citation type="submission" date="2023-06" db="EMBL/GenBank/DDBJ databases">
        <title>Genome-scale phylogeny and comparative genomics of the fungal order Sordariales.</title>
        <authorList>
            <consortium name="Lawrence Berkeley National Laboratory"/>
            <person name="Hensen N."/>
            <person name="Bonometti L."/>
            <person name="Westerberg I."/>
            <person name="Brannstrom I.O."/>
            <person name="Guillou S."/>
            <person name="Cros-Aarteil S."/>
            <person name="Calhoun S."/>
            <person name="Haridas S."/>
            <person name="Kuo A."/>
            <person name="Mondo S."/>
            <person name="Pangilinan J."/>
            <person name="Riley R."/>
            <person name="LaButti K."/>
            <person name="Andreopoulos B."/>
            <person name="Lipzen A."/>
            <person name="Chen C."/>
            <person name="Yanf M."/>
            <person name="Daum C."/>
            <person name="Ng V."/>
            <person name="Clum A."/>
            <person name="Steindorff A."/>
            <person name="Ohm R."/>
            <person name="Martin F."/>
            <person name="Silar P."/>
            <person name="Natvig D."/>
            <person name="Lalanne C."/>
            <person name="Gautier V."/>
            <person name="Ament-velasquez S.L."/>
            <person name="Kruys A."/>
            <person name="Hutchinson M.I."/>
            <person name="Powell A.J."/>
            <person name="Barry K."/>
            <person name="Miller A.N."/>
            <person name="Grigoriev I.V."/>
            <person name="Debuchy R."/>
            <person name="Gladieux P."/>
            <person name="Thoren M.H."/>
            <person name="Johannesson H."/>
        </authorList>
    </citation>
    <scope>NUCLEOTIDE SEQUENCE</scope>
    <source>
        <strain evidence="1">SMH3187-1</strain>
    </source>
</reference>
<dbReference type="AlphaFoldDB" id="A0AA40EHS2"/>
<comment type="caution">
    <text evidence="1">The sequence shown here is derived from an EMBL/GenBank/DDBJ whole genome shotgun (WGS) entry which is preliminary data.</text>
</comment>
<evidence type="ECO:0000313" key="2">
    <source>
        <dbReference type="Proteomes" id="UP001172155"/>
    </source>
</evidence>
<protein>
    <submittedName>
        <fullName evidence="1">Uncharacterized protein</fullName>
    </submittedName>
</protein>